<feature type="compositionally biased region" description="Basic and acidic residues" evidence="1">
    <location>
        <begin position="44"/>
        <end position="100"/>
    </location>
</feature>
<sequence>MDRHDRIRRDRHEPGLDYDRYEGYSRNDAHYHSAKNLTNEFEQEYQRERGHWDNDRGRYGIDHTYHEGDSIDDYARRRSEGRGYRGEDAGYRQHDWDRNRNYGGSFSRDRDRYSDDRDDNRGNWGRYSSDRDSYQAYGNSPQRYGSADHTSSYSRYDDGRGRGDQEYYSGSRNDYGSSRYTDRNYGSDTRHEGGYGVRGGNRGDLDDSSGDYWRAKHRLRSDF</sequence>
<feature type="compositionally biased region" description="Basic and acidic residues" evidence="1">
    <location>
        <begin position="155"/>
        <end position="165"/>
    </location>
</feature>
<organism evidence="2 3">
    <name type="scientific">Pontibacter saemangeumensis</name>
    <dbReference type="NCBI Taxonomy" id="1084525"/>
    <lineage>
        <taxon>Bacteria</taxon>
        <taxon>Pseudomonadati</taxon>
        <taxon>Bacteroidota</taxon>
        <taxon>Cytophagia</taxon>
        <taxon>Cytophagales</taxon>
        <taxon>Hymenobacteraceae</taxon>
        <taxon>Pontibacter</taxon>
    </lineage>
</organism>
<feature type="compositionally biased region" description="Basic and acidic residues" evidence="1">
    <location>
        <begin position="1"/>
        <end position="31"/>
    </location>
</feature>
<feature type="compositionally biased region" description="Polar residues" evidence="1">
    <location>
        <begin position="168"/>
        <end position="187"/>
    </location>
</feature>
<dbReference type="EMBL" id="BAABHC010000002">
    <property type="protein sequence ID" value="GAA4424684.1"/>
    <property type="molecule type" value="Genomic_DNA"/>
</dbReference>
<accession>A0ABP8L8Q1</accession>
<evidence type="ECO:0008006" key="4">
    <source>
        <dbReference type="Google" id="ProtNLM"/>
    </source>
</evidence>
<evidence type="ECO:0000313" key="2">
    <source>
        <dbReference type="EMBL" id="GAA4424684.1"/>
    </source>
</evidence>
<evidence type="ECO:0000256" key="1">
    <source>
        <dbReference type="SAM" id="MobiDB-lite"/>
    </source>
</evidence>
<protein>
    <recommendedName>
        <fullName evidence="4">SWFGD domain-containing protein</fullName>
    </recommendedName>
</protein>
<proteinExistence type="predicted"/>
<dbReference type="Proteomes" id="UP001500552">
    <property type="component" value="Unassembled WGS sequence"/>
</dbReference>
<keyword evidence="3" id="KW-1185">Reference proteome</keyword>
<dbReference type="RefSeq" id="WP_345156552.1">
    <property type="nucleotide sequence ID" value="NZ_BAABHC010000002.1"/>
</dbReference>
<reference evidence="3" key="1">
    <citation type="journal article" date="2019" name="Int. J. Syst. Evol. Microbiol.">
        <title>The Global Catalogue of Microorganisms (GCM) 10K type strain sequencing project: providing services to taxonomists for standard genome sequencing and annotation.</title>
        <authorList>
            <consortium name="The Broad Institute Genomics Platform"/>
            <consortium name="The Broad Institute Genome Sequencing Center for Infectious Disease"/>
            <person name="Wu L."/>
            <person name="Ma J."/>
        </authorList>
    </citation>
    <scope>NUCLEOTIDE SEQUENCE [LARGE SCALE GENOMIC DNA]</scope>
    <source>
        <strain evidence="3">JCM 17926</strain>
    </source>
</reference>
<comment type="caution">
    <text evidence="2">The sequence shown here is derived from an EMBL/GenBank/DDBJ whole genome shotgun (WGS) entry which is preliminary data.</text>
</comment>
<gene>
    <name evidence="2" type="ORF">GCM10023188_04810</name>
</gene>
<name>A0ABP8L8Q1_9BACT</name>
<feature type="compositionally biased region" description="Basic and acidic residues" evidence="1">
    <location>
        <begin position="107"/>
        <end position="121"/>
    </location>
</feature>
<evidence type="ECO:0000313" key="3">
    <source>
        <dbReference type="Proteomes" id="UP001500552"/>
    </source>
</evidence>
<feature type="region of interest" description="Disordered" evidence="1">
    <location>
        <begin position="1"/>
        <end position="211"/>
    </location>
</feature>
<feature type="compositionally biased region" description="Polar residues" evidence="1">
    <location>
        <begin position="136"/>
        <end position="154"/>
    </location>
</feature>